<keyword evidence="2" id="KW-0853">WD repeat</keyword>
<dbReference type="SUPFAM" id="SSF52047">
    <property type="entry name" value="RNI-like"/>
    <property type="match status" value="1"/>
</dbReference>
<dbReference type="PANTHER" id="PTHR47201">
    <property type="entry name" value="BNAC09G30780D PROTEIN"/>
    <property type="match status" value="1"/>
</dbReference>
<evidence type="ECO:0000313" key="4">
    <source>
        <dbReference type="EMBL" id="KAD7479372.1"/>
    </source>
</evidence>
<keyword evidence="5" id="KW-1185">Reference proteome</keyword>
<feature type="repeat" description="WD" evidence="2">
    <location>
        <begin position="531"/>
        <end position="566"/>
    </location>
</feature>
<dbReference type="InterPro" id="IPR001680">
    <property type="entry name" value="WD40_rpt"/>
</dbReference>
<keyword evidence="1" id="KW-0677">Repeat</keyword>
<organism evidence="4 5">
    <name type="scientific">Mikania micrantha</name>
    <name type="common">bitter vine</name>
    <dbReference type="NCBI Taxonomy" id="192012"/>
    <lineage>
        <taxon>Eukaryota</taxon>
        <taxon>Viridiplantae</taxon>
        <taxon>Streptophyta</taxon>
        <taxon>Embryophyta</taxon>
        <taxon>Tracheophyta</taxon>
        <taxon>Spermatophyta</taxon>
        <taxon>Magnoliopsida</taxon>
        <taxon>eudicotyledons</taxon>
        <taxon>Gunneridae</taxon>
        <taxon>Pentapetalae</taxon>
        <taxon>asterids</taxon>
        <taxon>campanulids</taxon>
        <taxon>Asterales</taxon>
        <taxon>Asteraceae</taxon>
        <taxon>Asteroideae</taxon>
        <taxon>Heliantheae alliance</taxon>
        <taxon>Eupatorieae</taxon>
        <taxon>Mikania</taxon>
    </lineage>
</organism>
<gene>
    <name evidence="4" type="ORF">E3N88_02508</name>
</gene>
<evidence type="ECO:0000256" key="1">
    <source>
        <dbReference type="ARBA" id="ARBA00022737"/>
    </source>
</evidence>
<dbReference type="PROSITE" id="PS50082">
    <property type="entry name" value="WD_REPEATS_2"/>
    <property type="match status" value="1"/>
</dbReference>
<dbReference type="Pfam" id="PF20919">
    <property type="entry name" value="DHU1_N"/>
    <property type="match status" value="2"/>
</dbReference>
<dbReference type="OrthoDB" id="20669at2759"/>
<dbReference type="Gene3D" id="2.130.10.10">
    <property type="entry name" value="YVTN repeat-like/Quinoprotein amine dehydrogenase"/>
    <property type="match status" value="1"/>
</dbReference>
<dbReference type="PANTHER" id="PTHR47201:SF3">
    <property type="entry name" value="U2A'_PHOSPHOPROTEIN 32 FAMILY A C-TERMINAL DOMAIN-CONTAINING PROTEIN"/>
    <property type="match status" value="1"/>
</dbReference>
<protein>
    <recommendedName>
        <fullName evidence="3">U2A'/phosphoprotein 32 family A C-terminal domain-containing protein</fullName>
    </recommendedName>
</protein>
<evidence type="ECO:0000313" key="5">
    <source>
        <dbReference type="Proteomes" id="UP000326396"/>
    </source>
</evidence>
<comment type="caution">
    <text evidence="4">The sequence shown here is derived from an EMBL/GenBank/DDBJ whole genome shotgun (WGS) entry which is preliminary data.</text>
</comment>
<dbReference type="SUPFAM" id="SSF50978">
    <property type="entry name" value="WD40 repeat-like"/>
    <property type="match status" value="1"/>
</dbReference>
<name>A0A5N6Q464_9ASTR</name>
<feature type="domain" description="U2A'/phosphoprotein 32 family A C-terminal" evidence="3">
    <location>
        <begin position="276"/>
        <end position="294"/>
    </location>
</feature>
<dbReference type="SMART" id="SM00320">
    <property type="entry name" value="WD40"/>
    <property type="match status" value="3"/>
</dbReference>
<sequence>MKTNELTAPDPSMSSSPHISDLLTRYIKICQMHEVQPCSDVVSWLNKAMVQQITCQNCTIVILLDQLKNADLFPLIDLFCSNDSNALGNVDLLCESSNDLDENTILSLMYAINTRLRVVDIRDTPLKEDILRDIFKAGLDCQVLNIKSTKIQKLNMAGEFMHMHTLNMDFCTSLSSMEKDCFAYMPNLSRLSMCATRVSNLWTTVAALLKLPSLLQLRFQNCLCCKDTSPCHLKDVNTIKTSSNNPVEGYFSKLHIDDNAVSQKYNSHHPSPICFQKHYREYMIVSLPRLRVLDNCQIGKLDGKRAKTVFSSYYEVLPNKRQHKESIISVLHARETGTSGMINRISLKSKGSSLHKKSQSFYSRSLCAAKLGSSAWPVLHPLSNISQILKEEGKILRPRQFEYHQTDPSLMAFGTLEGEVVVINHETGNLVSYLPFFDTSKSVLGLCWLKRFQSKLVVGYDNGSLRLYDINDTLPEVVGNCCKSTGVDFDDFQHLTSVHVNATDEQILTSGYSKKVAVYDISTGKRLHLFTDMHREPINVAKFAHHSPSLFVTSSFDHDVKMWDLRAKPVNPCYTASSSSGNVMVCFSPDDLYLLVSAVDNEVF</sequence>
<dbReference type="GO" id="GO:0071493">
    <property type="term" value="P:cellular response to UV-B"/>
    <property type="evidence" value="ECO:0007669"/>
    <property type="project" value="InterPro"/>
</dbReference>
<reference evidence="4 5" key="1">
    <citation type="submission" date="2019-05" db="EMBL/GenBank/DDBJ databases">
        <title>Mikania micrantha, genome provides insights into the molecular mechanism of rapid growth.</title>
        <authorList>
            <person name="Liu B."/>
        </authorList>
    </citation>
    <scope>NUCLEOTIDE SEQUENCE [LARGE SCALE GENOMIC DNA]</scope>
    <source>
        <strain evidence="4">NLD-2019</strain>
        <tissue evidence="4">Leaf</tissue>
    </source>
</reference>
<evidence type="ECO:0000256" key="2">
    <source>
        <dbReference type="PROSITE-ProRule" id="PRU00221"/>
    </source>
</evidence>
<dbReference type="Gene3D" id="3.80.10.10">
    <property type="entry name" value="Ribonuclease Inhibitor"/>
    <property type="match status" value="1"/>
</dbReference>
<dbReference type="InterPro" id="IPR036322">
    <property type="entry name" value="WD40_repeat_dom_sf"/>
</dbReference>
<dbReference type="EMBL" id="SZYD01000001">
    <property type="protein sequence ID" value="KAD7479372.1"/>
    <property type="molecule type" value="Genomic_DNA"/>
</dbReference>
<dbReference type="SMART" id="SM00446">
    <property type="entry name" value="LRRcap"/>
    <property type="match status" value="1"/>
</dbReference>
<dbReference type="InterPro" id="IPR032675">
    <property type="entry name" value="LRR_dom_sf"/>
</dbReference>
<dbReference type="InterPro" id="IPR015943">
    <property type="entry name" value="WD40/YVTN_repeat-like_dom_sf"/>
</dbReference>
<dbReference type="InterPro" id="IPR048514">
    <property type="entry name" value="DHU1_N"/>
</dbReference>
<evidence type="ECO:0000259" key="3">
    <source>
        <dbReference type="SMART" id="SM00446"/>
    </source>
</evidence>
<accession>A0A5N6Q464</accession>
<dbReference type="InterPro" id="IPR046377">
    <property type="entry name" value="DHU1"/>
</dbReference>
<dbReference type="Proteomes" id="UP000326396">
    <property type="component" value="Linkage Group LG1"/>
</dbReference>
<dbReference type="GO" id="GO:0080008">
    <property type="term" value="C:Cul4-RING E3 ubiquitin ligase complex"/>
    <property type="evidence" value="ECO:0007669"/>
    <property type="project" value="InterPro"/>
</dbReference>
<dbReference type="AlphaFoldDB" id="A0A5N6Q464"/>
<dbReference type="InterPro" id="IPR003603">
    <property type="entry name" value="U2A'_phosphoprotein32A_C"/>
</dbReference>
<proteinExistence type="predicted"/>